<dbReference type="AlphaFoldDB" id="A0A0C3EZS2"/>
<dbReference type="GO" id="GO:0016705">
    <property type="term" value="F:oxidoreductase activity, acting on paired donors, with incorporation or reduction of molecular oxygen"/>
    <property type="evidence" value="ECO:0007669"/>
    <property type="project" value="InterPro"/>
</dbReference>
<keyword evidence="8" id="KW-0349">Heme</keyword>
<evidence type="ECO:0000256" key="8">
    <source>
        <dbReference type="PIRSR" id="PIRSR602403-1"/>
    </source>
</evidence>
<dbReference type="HOGENOM" id="CLU_001570_14_10_1"/>
<dbReference type="PANTHER" id="PTHR24305">
    <property type="entry name" value="CYTOCHROME P450"/>
    <property type="match status" value="1"/>
</dbReference>
<dbReference type="InterPro" id="IPR036396">
    <property type="entry name" value="Cyt_P450_sf"/>
</dbReference>
<dbReference type="Pfam" id="PF00067">
    <property type="entry name" value="p450"/>
    <property type="match status" value="1"/>
</dbReference>
<evidence type="ECO:0000256" key="9">
    <source>
        <dbReference type="SAM" id="Phobius"/>
    </source>
</evidence>
<evidence type="ECO:0000256" key="5">
    <source>
        <dbReference type="ARBA" id="ARBA00023002"/>
    </source>
</evidence>
<gene>
    <name evidence="10" type="ORF">PILCRDRAFT_802637</name>
</gene>
<dbReference type="GO" id="GO:0004497">
    <property type="term" value="F:monooxygenase activity"/>
    <property type="evidence" value="ECO:0007669"/>
    <property type="project" value="UniProtKB-KW"/>
</dbReference>
<feature type="transmembrane region" description="Helical" evidence="9">
    <location>
        <begin position="48"/>
        <end position="66"/>
    </location>
</feature>
<reference evidence="10 11" key="1">
    <citation type="submission" date="2014-04" db="EMBL/GenBank/DDBJ databases">
        <authorList>
            <consortium name="DOE Joint Genome Institute"/>
            <person name="Kuo A."/>
            <person name="Tarkka M."/>
            <person name="Buscot F."/>
            <person name="Kohler A."/>
            <person name="Nagy L.G."/>
            <person name="Floudas D."/>
            <person name="Copeland A."/>
            <person name="Barry K.W."/>
            <person name="Cichocki N."/>
            <person name="Veneault-Fourrey C."/>
            <person name="LaButti K."/>
            <person name="Lindquist E.A."/>
            <person name="Lipzen A."/>
            <person name="Lundell T."/>
            <person name="Morin E."/>
            <person name="Murat C."/>
            <person name="Sun H."/>
            <person name="Tunlid A."/>
            <person name="Henrissat B."/>
            <person name="Grigoriev I.V."/>
            <person name="Hibbett D.S."/>
            <person name="Martin F."/>
            <person name="Nordberg H.P."/>
            <person name="Cantor M.N."/>
            <person name="Hua S.X."/>
        </authorList>
    </citation>
    <scope>NUCLEOTIDE SEQUENCE [LARGE SCALE GENOMIC DNA]</scope>
    <source>
        <strain evidence="10 11">F 1598</strain>
    </source>
</reference>
<evidence type="ECO:0000256" key="2">
    <source>
        <dbReference type="ARBA" id="ARBA00005179"/>
    </source>
</evidence>
<keyword evidence="7" id="KW-0503">Monooxygenase</keyword>
<dbReference type="PRINTS" id="PR00385">
    <property type="entry name" value="P450"/>
</dbReference>
<dbReference type="EMBL" id="KN833082">
    <property type="protein sequence ID" value="KIM73429.1"/>
    <property type="molecule type" value="Genomic_DNA"/>
</dbReference>
<evidence type="ECO:0000256" key="3">
    <source>
        <dbReference type="ARBA" id="ARBA00010617"/>
    </source>
</evidence>
<keyword evidence="9" id="KW-0472">Membrane</keyword>
<evidence type="ECO:0000313" key="10">
    <source>
        <dbReference type="EMBL" id="KIM73429.1"/>
    </source>
</evidence>
<dbReference type="STRING" id="765440.A0A0C3EZS2"/>
<evidence type="ECO:0000313" key="11">
    <source>
        <dbReference type="Proteomes" id="UP000054166"/>
    </source>
</evidence>
<sequence>MSSIIAEMFAAFATNIRMSHIIVLLVGTSFITYRIFKRFEPDDPTPVGFLLVVVPSLLVPVLRLCVPSLPLAVGITFTSYYALILSYVAAYRLSPFHPLAKYPGPIANKLSKLTMAYVTSTGKQHIHYMQLHKHYGDIVRIGPNELSVNCVDAVQPVLGAGGLSKGPFWYNRVPKGKPRGLIATHDPIEHKRRRRTWDRAFSTAAIKNYNEIVVKRARELVEQFEKRAGHEIDLSMWMSYFSYDFMGDMVFGIGFNMMQTGHDAAGVWETLENAMKVSTIIAHIPWLFTYLRLIPDVLRRKRTRQLAEGYMNQRVAEGSNIKDLMYYLTDEEGLEPVKPSMPVVYSDGSLTIIAGADTTATTLTALWYYLLLDPTNVDHLRREVDDYFPPGEEPVDFTRMVTMPFLNACINEALRLVPPVISGSQRSAKSEFGARIIGPYFIPEGNQILNHTLSLHRNPRYFSPYPDTFWPDRWLPERDREELPSNETFILDHAAYIPFSYGPANCVGKNMALLELRAVTCYIVQKFRFTAKKGSGLDSWEDGIKDFFVVKRPPLAVVVEPRW</sequence>
<proteinExistence type="inferred from homology"/>
<evidence type="ECO:0000256" key="1">
    <source>
        <dbReference type="ARBA" id="ARBA00001971"/>
    </source>
</evidence>
<dbReference type="GO" id="GO:0005506">
    <property type="term" value="F:iron ion binding"/>
    <property type="evidence" value="ECO:0007669"/>
    <property type="project" value="InterPro"/>
</dbReference>
<dbReference type="PRINTS" id="PR00465">
    <property type="entry name" value="EP450IV"/>
</dbReference>
<dbReference type="OrthoDB" id="6692864at2759"/>
<comment type="cofactor">
    <cofactor evidence="1 8">
        <name>heme</name>
        <dbReference type="ChEBI" id="CHEBI:30413"/>
    </cofactor>
</comment>
<reference evidence="11" key="2">
    <citation type="submission" date="2015-01" db="EMBL/GenBank/DDBJ databases">
        <title>Evolutionary Origins and Diversification of the Mycorrhizal Mutualists.</title>
        <authorList>
            <consortium name="DOE Joint Genome Institute"/>
            <consortium name="Mycorrhizal Genomics Consortium"/>
            <person name="Kohler A."/>
            <person name="Kuo A."/>
            <person name="Nagy L.G."/>
            <person name="Floudas D."/>
            <person name="Copeland A."/>
            <person name="Barry K.W."/>
            <person name="Cichocki N."/>
            <person name="Veneault-Fourrey C."/>
            <person name="LaButti K."/>
            <person name="Lindquist E.A."/>
            <person name="Lipzen A."/>
            <person name="Lundell T."/>
            <person name="Morin E."/>
            <person name="Murat C."/>
            <person name="Riley R."/>
            <person name="Ohm R."/>
            <person name="Sun H."/>
            <person name="Tunlid A."/>
            <person name="Henrissat B."/>
            <person name="Grigoriev I.V."/>
            <person name="Hibbett D.S."/>
            <person name="Martin F."/>
        </authorList>
    </citation>
    <scope>NUCLEOTIDE SEQUENCE [LARGE SCALE GENOMIC DNA]</scope>
    <source>
        <strain evidence="11">F 1598</strain>
    </source>
</reference>
<dbReference type="Proteomes" id="UP000054166">
    <property type="component" value="Unassembled WGS sequence"/>
</dbReference>
<accession>A0A0C3EZS2</accession>
<dbReference type="Gene3D" id="1.10.630.10">
    <property type="entry name" value="Cytochrome P450"/>
    <property type="match status" value="1"/>
</dbReference>
<comment type="pathway">
    <text evidence="2">Secondary metabolite biosynthesis.</text>
</comment>
<keyword evidence="9" id="KW-0812">Transmembrane</keyword>
<evidence type="ECO:0008006" key="12">
    <source>
        <dbReference type="Google" id="ProtNLM"/>
    </source>
</evidence>
<keyword evidence="5" id="KW-0560">Oxidoreductase</keyword>
<evidence type="ECO:0000256" key="6">
    <source>
        <dbReference type="ARBA" id="ARBA00023004"/>
    </source>
</evidence>
<dbReference type="SUPFAM" id="SSF48264">
    <property type="entry name" value="Cytochrome P450"/>
    <property type="match status" value="1"/>
</dbReference>
<feature type="transmembrane region" description="Helical" evidence="9">
    <location>
        <begin position="18"/>
        <end position="36"/>
    </location>
</feature>
<name>A0A0C3EZS2_PILCF</name>
<dbReference type="InterPro" id="IPR002403">
    <property type="entry name" value="Cyt_P450_E_grp-IV"/>
</dbReference>
<evidence type="ECO:0000256" key="7">
    <source>
        <dbReference type="ARBA" id="ARBA00023033"/>
    </source>
</evidence>
<dbReference type="PANTHER" id="PTHR24305:SF187">
    <property type="entry name" value="P450, PUTATIVE (EUROFUNG)-RELATED"/>
    <property type="match status" value="1"/>
</dbReference>
<organism evidence="10 11">
    <name type="scientific">Piloderma croceum (strain F 1598)</name>
    <dbReference type="NCBI Taxonomy" id="765440"/>
    <lineage>
        <taxon>Eukaryota</taxon>
        <taxon>Fungi</taxon>
        <taxon>Dikarya</taxon>
        <taxon>Basidiomycota</taxon>
        <taxon>Agaricomycotina</taxon>
        <taxon>Agaricomycetes</taxon>
        <taxon>Agaricomycetidae</taxon>
        <taxon>Atheliales</taxon>
        <taxon>Atheliaceae</taxon>
        <taxon>Piloderma</taxon>
    </lineage>
</organism>
<dbReference type="GO" id="GO:0020037">
    <property type="term" value="F:heme binding"/>
    <property type="evidence" value="ECO:0007669"/>
    <property type="project" value="InterPro"/>
</dbReference>
<dbReference type="InterPro" id="IPR001128">
    <property type="entry name" value="Cyt_P450"/>
</dbReference>
<dbReference type="InParanoid" id="A0A0C3EZS2"/>
<evidence type="ECO:0000256" key="4">
    <source>
        <dbReference type="ARBA" id="ARBA00022723"/>
    </source>
</evidence>
<dbReference type="InterPro" id="IPR050121">
    <property type="entry name" value="Cytochrome_P450_monoxygenase"/>
</dbReference>
<comment type="similarity">
    <text evidence="3">Belongs to the cytochrome P450 family.</text>
</comment>
<keyword evidence="11" id="KW-1185">Reference proteome</keyword>
<keyword evidence="4 8" id="KW-0479">Metal-binding</keyword>
<feature type="transmembrane region" description="Helical" evidence="9">
    <location>
        <begin position="72"/>
        <end position="91"/>
    </location>
</feature>
<feature type="binding site" description="axial binding residue" evidence="8">
    <location>
        <position position="506"/>
    </location>
    <ligand>
        <name>heme</name>
        <dbReference type="ChEBI" id="CHEBI:30413"/>
    </ligand>
    <ligandPart>
        <name>Fe</name>
        <dbReference type="ChEBI" id="CHEBI:18248"/>
    </ligandPart>
</feature>
<keyword evidence="9" id="KW-1133">Transmembrane helix</keyword>
<protein>
    <recommendedName>
        <fullName evidence="12">Cytochrome P450</fullName>
    </recommendedName>
</protein>
<keyword evidence="6 8" id="KW-0408">Iron</keyword>